<reference evidence="5" key="1">
    <citation type="journal article" date="2023" name="Mol. Phylogenet. Evol.">
        <title>Genome-scale phylogeny and comparative genomics of the fungal order Sordariales.</title>
        <authorList>
            <person name="Hensen N."/>
            <person name="Bonometti L."/>
            <person name="Westerberg I."/>
            <person name="Brannstrom I.O."/>
            <person name="Guillou S."/>
            <person name="Cros-Aarteil S."/>
            <person name="Calhoun S."/>
            <person name="Haridas S."/>
            <person name="Kuo A."/>
            <person name="Mondo S."/>
            <person name="Pangilinan J."/>
            <person name="Riley R."/>
            <person name="LaButti K."/>
            <person name="Andreopoulos B."/>
            <person name="Lipzen A."/>
            <person name="Chen C."/>
            <person name="Yan M."/>
            <person name="Daum C."/>
            <person name="Ng V."/>
            <person name="Clum A."/>
            <person name="Steindorff A."/>
            <person name="Ohm R.A."/>
            <person name="Martin F."/>
            <person name="Silar P."/>
            <person name="Natvig D.O."/>
            <person name="Lalanne C."/>
            <person name="Gautier V."/>
            <person name="Ament-Velasquez S.L."/>
            <person name="Kruys A."/>
            <person name="Hutchinson M.I."/>
            <person name="Powell A.J."/>
            <person name="Barry K."/>
            <person name="Miller A.N."/>
            <person name="Grigoriev I.V."/>
            <person name="Debuchy R."/>
            <person name="Gladieux P."/>
            <person name="Hiltunen Thoren M."/>
            <person name="Johannesson H."/>
        </authorList>
    </citation>
    <scope>NUCLEOTIDE SEQUENCE</scope>
    <source>
        <strain evidence="5">CBS 333.67</strain>
    </source>
</reference>
<name>A0AAJ0H286_9PEZI</name>
<dbReference type="InterPro" id="IPR036282">
    <property type="entry name" value="Glutathione-S-Trfase_C_sf"/>
</dbReference>
<dbReference type="SUPFAM" id="SSF52833">
    <property type="entry name" value="Thioredoxin-like"/>
    <property type="match status" value="1"/>
</dbReference>
<dbReference type="PROSITE" id="PS50405">
    <property type="entry name" value="GST_CTER"/>
    <property type="match status" value="1"/>
</dbReference>
<dbReference type="AlphaFoldDB" id="A0AAJ0H286"/>
<dbReference type="InterPro" id="IPR004046">
    <property type="entry name" value="GST_C"/>
</dbReference>
<dbReference type="SFLD" id="SFLDS00019">
    <property type="entry name" value="Glutathione_Transferase_(cytos"/>
    <property type="match status" value="1"/>
</dbReference>
<dbReference type="InterPro" id="IPR010987">
    <property type="entry name" value="Glutathione-S-Trfase_C-like"/>
</dbReference>
<dbReference type="PROSITE" id="PS50404">
    <property type="entry name" value="GST_NTER"/>
    <property type="match status" value="1"/>
</dbReference>
<dbReference type="RefSeq" id="XP_062726259.1">
    <property type="nucleotide sequence ID" value="XM_062868378.1"/>
</dbReference>
<dbReference type="GeneID" id="87887207"/>
<dbReference type="Pfam" id="PF00043">
    <property type="entry name" value="GST_C"/>
    <property type="match status" value="1"/>
</dbReference>
<evidence type="ECO:0000259" key="4">
    <source>
        <dbReference type="PROSITE" id="PS50405"/>
    </source>
</evidence>
<reference evidence="5" key="2">
    <citation type="submission" date="2023-06" db="EMBL/GenBank/DDBJ databases">
        <authorList>
            <consortium name="Lawrence Berkeley National Laboratory"/>
            <person name="Mondo S.J."/>
            <person name="Hensen N."/>
            <person name="Bonometti L."/>
            <person name="Westerberg I."/>
            <person name="Brannstrom I.O."/>
            <person name="Guillou S."/>
            <person name="Cros-Aarteil S."/>
            <person name="Calhoun S."/>
            <person name="Haridas S."/>
            <person name="Kuo A."/>
            <person name="Pangilinan J."/>
            <person name="Riley R."/>
            <person name="Labutti K."/>
            <person name="Andreopoulos B."/>
            <person name="Lipzen A."/>
            <person name="Chen C."/>
            <person name="Yanf M."/>
            <person name="Daum C."/>
            <person name="Ng V."/>
            <person name="Clum A."/>
            <person name="Steindorff A."/>
            <person name="Ohm R."/>
            <person name="Martin F."/>
            <person name="Silar P."/>
            <person name="Natvig D."/>
            <person name="Lalanne C."/>
            <person name="Gautier V."/>
            <person name="Ament-Velasquez S.L."/>
            <person name="Kruys A."/>
            <person name="Hutchinson M.I."/>
            <person name="Powell A.J."/>
            <person name="Barry K."/>
            <person name="Miller A.N."/>
            <person name="Grigoriev I.V."/>
            <person name="Debuchy R."/>
            <person name="Gladieux P."/>
            <person name="Thoren M.H."/>
            <person name="Johannesson H."/>
        </authorList>
    </citation>
    <scope>NUCLEOTIDE SEQUENCE</scope>
    <source>
        <strain evidence="5">CBS 333.67</strain>
    </source>
</reference>
<gene>
    <name evidence="5" type="ORF">B0T15DRAFT_518634</name>
</gene>
<dbReference type="SFLD" id="SFLDG00358">
    <property type="entry name" value="Main_(cytGST)"/>
    <property type="match status" value="1"/>
</dbReference>
<evidence type="ECO:0000256" key="1">
    <source>
        <dbReference type="ARBA" id="ARBA00007409"/>
    </source>
</evidence>
<evidence type="ECO:0000259" key="3">
    <source>
        <dbReference type="PROSITE" id="PS50404"/>
    </source>
</evidence>
<evidence type="ECO:0000313" key="6">
    <source>
        <dbReference type="Proteomes" id="UP001273166"/>
    </source>
</evidence>
<evidence type="ECO:0000313" key="5">
    <source>
        <dbReference type="EMBL" id="KAK3310479.1"/>
    </source>
</evidence>
<dbReference type="Proteomes" id="UP001273166">
    <property type="component" value="Unassembled WGS sequence"/>
</dbReference>
<protein>
    <submittedName>
        <fullName evidence="5">Glutathione S-transferase</fullName>
    </submittedName>
</protein>
<dbReference type="PANTHER" id="PTHR44051:SF23">
    <property type="entry name" value="GLUTATHIONE S-TRANSFERASE-LIKE PROTEIN TPCF"/>
    <property type="match status" value="1"/>
</dbReference>
<feature type="domain" description="GST N-terminal" evidence="3">
    <location>
        <begin position="7"/>
        <end position="88"/>
    </location>
</feature>
<dbReference type="InterPro" id="IPR004045">
    <property type="entry name" value="Glutathione_S-Trfase_N"/>
</dbReference>
<dbReference type="Pfam" id="PF02798">
    <property type="entry name" value="GST_N"/>
    <property type="match status" value="1"/>
</dbReference>
<keyword evidence="6" id="KW-1185">Reference proteome</keyword>
<proteinExistence type="inferred from homology"/>
<sequence>MSAQSNLKPIKVYGKGGPNPPKVAMILQELDLPHEIIDIQFSELKKPDYLAVNPNGRIPAIYDPNTDLTLWESGAILEYLIEKYDKAQKLSFPPGSKEAYHAKQWLFFQTTGQGPYYGQGVWFNKYHPEKVQSAIERYLNEVKRVTGVIEGHLAKQKKQYGAQEGFDGPWFVGNKLSYVDFAFVPWQTVAAGYFAEALPDGLKFNPDDYPLVKEWLAKLRARKSVSSSLSLPTS</sequence>
<dbReference type="CDD" id="cd03048">
    <property type="entry name" value="GST_N_Ure2p_like"/>
    <property type="match status" value="1"/>
</dbReference>
<dbReference type="SFLD" id="SFLDG01151">
    <property type="entry name" value="Main.2:_Nu-like"/>
    <property type="match status" value="1"/>
</dbReference>
<dbReference type="Gene3D" id="1.20.1050.130">
    <property type="match status" value="1"/>
</dbReference>
<accession>A0AAJ0H286</accession>
<dbReference type="InterPro" id="IPR040079">
    <property type="entry name" value="Glutathione_S-Trfase"/>
</dbReference>
<dbReference type="SUPFAM" id="SSF47616">
    <property type="entry name" value="GST C-terminal domain-like"/>
    <property type="match status" value="1"/>
</dbReference>
<dbReference type="InterPro" id="IPR036249">
    <property type="entry name" value="Thioredoxin-like_sf"/>
</dbReference>
<comment type="similarity">
    <text evidence="1 2">Belongs to the GST superfamily.</text>
</comment>
<dbReference type="EMBL" id="JAUDZG010000001">
    <property type="protein sequence ID" value="KAK3310479.1"/>
    <property type="molecule type" value="Genomic_DNA"/>
</dbReference>
<feature type="domain" description="GST C-terminal" evidence="4">
    <location>
        <begin position="95"/>
        <end position="234"/>
    </location>
</feature>
<evidence type="ECO:0000256" key="2">
    <source>
        <dbReference type="RuleBase" id="RU003494"/>
    </source>
</evidence>
<comment type="caution">
    <text evidence="5">The sequence shown here is derived from an EMBL/GenBank/DDBJ whole genome shotgun (WGS) entry which is preliminary data.</text>
</comment>
<dbReference type="PANTHER" id="PTHR44051">
    <property type="entry name" value="GLUTATHIONE S-TRANSFERASE-RELATED"/>
    <property type="match status" value="1"/>
</dbReference>
<organism evidence="5 6">
    <name type="scientific">Chaetomium strumarium</name>
    <dbReference type="NCBI Taxonomy" id="1170767"/>
    <lineage>
        <taxon>Eukaryota</taxon>
        <taxon>Fungi</taxon>
        <taxon>Dikarya</taxon>
        <taxon>Ascomycota</taxon>
        <taxon>Pezizomycotina</taxon>
        <taxon>Sordariomycetes</taxon>
        <taxon>Sordariomycetidae</taxon>
        <taxon>Sordariales</taxon>
        <taxon>Chaetomiaceae</taxon>
        <taxon>Chaetomium</taxon>
    </lineage>
</organism>